<evidence type="ECO:0000313" key="3">
    <source>
        <dbReference type="Proteomes" id="UP000320386"/>
    </source>
</evidence>
<feature type="transmembrane region" description="Helical" evidence="1">
    <location>
        <begin position="140"/>
        <end position="162"/>
    </location>
</feature>
<feature type="transmembrane region" description="Helical" evidence="1">
    <location>
        <begin position="169"/>
        <end position="188"/>
    </location>
</feature>
<keyword evidence="1" id="KW-1133">Transmembrane helix</keyword>
<feature type="transmembrane region" description="Helical" evidence="1">
    <location>
        <begin position="208"/>
        <end position="232"/>
    </location>
</feature>
<reference evidence="2 3" key="1">
    <citation type="submission" date="2019-02" db="EMBL/GenBank/DDBJ databases">
        <title>Deep-cultivation of Planctomycetes and their phenomic and genomic characterization uncovers novel biology.</title>
        <authorList>
            <person name="Wiegand S."/>
            <person name="Jogler M."/>
            <person name="Boedeker C."/>
            <person name="Pinto D."/>
            <person name="Vollmers J."/>
            <person name="Rivas-Marin E."/>
            <person name="Kohn T."/>
            <person name="Peeters S.H."/>
            <person name="Heuer A."/>
            <person name="Rast P."/>
            <person name="Oberbeckmann S."/>
            <person name="Bunk B."/>
            <person name="Jeske O."/>
            <person name="Meyerdierks A."/>
            <person name="Storesund J.E."/>
            <person name="Kallscheuer N."/>
            <person name="Luecker S."/>
            <person name="Lage O.M."/>
            <person name="Pohl T."/>
            <person name="Merkel B.J."/>
            <person name="Hornburger P."/>
            <person name="Mueller R.-W."/>
            <person name="Bruemmer F."/>
            <person name="Labrenz M."/>
            <person name="Spormann A.M."/>
            <person name="Op den Camp H."/>
            <person name="Overmann J."/>
            <person name="Amann R."/>
            <person name="Jetten M.S.M."/>
            <person name="Mascher T."/>
            <person name="Medema M.H."/>
            <person name="Devos D.P."/>
            <person name="Kaster A.-K."/>
            <person name="Ovreas L."/>
            <person name="Rohde M."/>
            <person name="Galperin M.Y."/>
            <person name="Jogler C."/>
        </authorList>
    </citation>
    <scope>NUCLEOTIDE SEQUENCE [LARGE SCALE GENOMIC DNA]</scope>
    <source>
        <strain evidence="2 3">Pan265</strain>
    </source>
</reference>
<dbReference type="OrthoDB" id="264591at2"/>
<name>A0A518C0L3_9BACT</name>
<feature type="transmembrane region" description="Helical" evidence="1">
    <location>
        <begin position="54"/>
        <end position="76"/>
    </location>
</feature>
<evidence type="ECO:0008006" key="4">
    <source>
        <dbReference type="Google" id="ProtNLM"/>
    </source>
</evidence>
<evidence type="ECO:0000256" key="1">
    <source>
        <dbReference type="SAM" id="Phobius"/>
    </source>
</evidence>
<keyword evidence="3" id="KW-1185">Reference proteome</keyword>
<keyword evidence="1" id="KW-0472">Membrane</keyword>
<evidence type="ECO:0000313" key="2">
    <source>
        <dbReference type="EMBL" id="QDU72754.1"/>
    </source>
</evidence>
<protein>
    <recommendedName>
        <fullName evidence="4">ABC-2 family transporter protein</fullName>
    </recommendedName>
</protein>
<feature type="transmembrane region" description="Helical" evidence="1">
    <location>
        <begin position="239"/>
        <end position="262"/>
    </location>
</feature>
<sequence>MLQQFWSIAANTFSEAIRQPVYVVITLVGIIMLVINPMLAAYTLENDNKLMIDLGLSTVLLAGLFLSAFSATGVLATEIENRTVLTVISKPVNRPIFVLGKFAGVAAAITLAFWILAAVFALTIRHRVMQTARDDFDIPVILFGCAAIAGSMFIATAGNYLYRWVFTSILMKTLAITLTAAFLLVLVIGKEFTLQAPWHDLTQHNAELAQTLLGLILVFQGVMVIAAVAIAASTRLGQVMTLMICLGVLGLGVTAGFLSNWVDQQVHVPVGYGWIPTAQAIANAEISLGVKAIFLCVKSLYLLLPNFQYFWPADAITQGNPFTLTYIASIVAYGSLYAGVVLSLAVGLFQSREVG</sequence>
<proteinExistence type="predicted"/>
<dbReference type="PANTHER" id="PTHR43471">
    <property type="entry name" value="ABC TRANSPORTER PERMEASE"/>
    <property type="match status" value="1"/>
</dbReference>
<feature type="transmembrane region" description="Helical" evidence="1">
    <location>
        <begin position="21"/>
        <end position="42"/>
    </location>
</feature>
<feature type="transmembrane region" description="Helical" evidence="1">
    <location>
        <begin position="96"/>
        <end position="120"/>
    </location>
</feature>
<dbReference type="KEGG" id="mcad:Pan265_26280"/>
<dbReference type="EMBL" id="CP036280">
    <property type="protein sequence ID" value="QDU72754.1"/>
    <property type="molecule type" value="Genomic_DNA"/>
</dbReference>
<dbReference type="PANTHER" id="PTHR43471:SF10">
    <property type="entry name" value="SLL1107 PROTEIN"/>
    <property type="match status" value="1"/>
</dbReference>
<feature type="transmembrane region" description="Helical" evidence="1">
    <location>
        <begin position="326"/>
        <end position="349"/>
    </location>
</feature>
<dbReference type="AlphaFoldDB" id="A0A518C0L3"/>
<accession>A0A518C0L3</accession>
<dbReference type="RefSeq" id="WP_145446916.1">
    <property type="nucleotide sequence ID" value="NZ_CP036280.1"/>
</dbReference>
<gene>
    <name evidence="2" type="ORF">Pan265_26280</name>
</gene>
<dbReference type="Proteomes" id="UP000320386">
    <property type="component" value="Chromosome"/>
</dbReference>
<dbReference type="Pfam" id="PF12679">
    <property type="entry name" value="ABC2_membrane_2"/>
    <property type="match status" value="1"/>
</dbReference>
<organism evidence="2 3">
    <name type="scientific">Mucisphaera calidilacus</name>
    <dbReference type="NCBI Taxonomy" id="2527982"/>
    <lineage>
        <taxon>Bacteria</taxon>
        <taxon>Pseudomonadati</taxon>
        <taxon>Planctomycetota</taxon>
        <taxon>Phycisphaerae</taxon>
        <taxon>Phycisphaerales</taxon>
        <taxon>Phycisphaeraceae</taxon>
        <taxon>Mucisphaera</taxon>
    </lineage>
</organism>
<keyword evidence="1" id="KW-0812">Transmembrane</keyword>